<evidence type="ECO:0000256" key="5">
    <source>
        <dbReference type="SAM" id="Phobius"/>
    </source>
</evidence>
<keyword evidence="2 5" id="KW-0812">Transmembrane</keyword>
<feature type="transmembrane region" description="Helical" evidence="5">
    <location>
        <begin position="21"/>
        <end position="42"/>
    </location>
</feature>
<keyword evidence="4 5" id="KW-0472">Membrane</keyword>
<accession>A0A401UX19</accession>
<feature type="transmembrane region" description="Helical" evidence="5">
    <location>
        <begin position="86"/>
        <end position="106"/>
    </location>
</feature>
<dbReference type="InterPro" id="IPR032808">
    <property type="entry name" value="DoxX"/>
</dbReference>
<comment type="subcellular location">
    <subcellularLocation>
        <location evidence="1">Membrane</location>
        <topology evidence="1">Multi-pass membrane protein</topology>
    </subcellularLocation>
</comment>
<evidence type="ECO:0000313" key="6">
    <source>
        <dbReference type="EMBL" id="GCD19174.1"/>
    </source>
</evidence>
<name>A0A401UX19_9CELL</name>
<dbReference type="Proteomes" id="UP000288246">
    <property type="component" value="Unassembled WGS sequence"/>
</dbReference>
<organism evidence="6 7">
    <name type="scientific">Cellulomonas algicola</name>
    <dbReference type="NCBI Taxonomy" id="2071633"/>
    <lineage>
        <taxon>Bacteria</taxon>
        <taxon>Bacillati</taxon>
        <taxon>Actinomycetota</taxon>
        <taxon>Actinomycetes</taxon>
        <taxon>Micrococcales</taxon>
        <taxon>Cellulomonadaceae</taxon>
        <taxon>Cellulomonas</taxon>
    </lineage>
</organism>
<feature type="transmembrane region" description="Helical" evidence="5">
    <location>
        <begin position="62"/>
        <end position="81"/>
    </location>
</feature>
<evidence type="ECO:0008006" key="8">
    <source>
        <dbReference type="Google" id="ProtNLM"/>
    </source>
</evidence>
<dbReference type="EMBL" id="BHYL01000053">
    <property type="protein sequence ID" value="GCD19174.1"/>
    <property type="molecule type" value="Genomic_DNA"/>
</dbReference>
<evidence type="ECO:0000256" key="3">
    <source>
        <dbReference type="ARBA" id="ARBA00022989"/>
    </source>
</evidence>
<sequence length="136" mass="13758">MTGTEAVVVGADRRRGVRSRIATVLTWVARAALALVFVGAGASKLAGEAAMVEMFDDIGAGQWLRLVVGALEVAGAVGVLVPRVALLAAAGLTLLMVGATLTNLLVLGASPVVTFALGVLAATVVVVLRRRQTAQG</sequence>
<dbReference type="GO" id="GO:0016020">
    <property type="term" value="C:membrane"/>
    <property type="evidence" value="ECO:0007669"/>
    <property type="project" value="UniProtKB-SubCell"/>
</dbReference>
<reference evidence="6 7" key="1">
    <citation type="submission" date="2018-11" db="EMBL/GenBank/DDBJ databases">
        <title>Draft genome sequence of Cellulomonas takizawaensis strain TKZ-21.</title>
        <authorList>
            <person name="Yamamura H."/>
            <person name="Hayashi T."/>
            <person name="Hamada M."/>
            <person name="Serisawa Y."/>
            <person name="Matsuyama K."/>
            <person name="Nakagawa Y."/>
            <person name="Otoguro M."/>
            <person name="Yanagida F."/>
            <person name="Hayakawa M."/>
        </authorList>
    </citation>
    <scope>NUCLEOTIDE SEQUENCE [LARGE SCALE GENOMIC DNA]</scope>
    <source>
        <strain evidence="6 7">TKZ-21</strain>
    </source>
</reference>
<keyword evidence="3 5" id="KW-1133">Transmembrane helix</keyword>
<evidence type="ECO:0000256" key="1">
    <source>
        <dbReference type="ARBA" id="ARBA00004141"/>
    </source>
</evidence>
<keyword evidence="7" id="KW-1185">Reference proteome</keyword>
<dbReference type="Pfam" id="PF13564">
    <property type="entry name" value="DoxX_2"/>
    <property type="match status" value="1"/>
</dbReference>
<dbReference type="RefSeq" id="WP_124341714.1">
    <property type="nucleotide sequence ID" value="NZ_BHYL01000053.1"/>
</dbReference>
<evidence type="ECO:0000256" key="4">
    <source>
        <dbReference type="ARBA" id="ARBA00023136"/>
    </source>
</evidence>
<comment type="caution">
    <text evidence="6">The sequence shown here is derived from an EMBL/GenBank/DDBJ whole genome shotgun (WGS) entry which is preliminary data.</text>
</comment>
<evidence type="ECO:0000313" key="7">
    <source>
        <dbReference type="Proteomes" id="UP000288246"/>
    </source>
</evidence>
<dbReference type="AlphaFoldDB" id="A0A401UX19"/>
<evidence type="ECO:0000256" key="2">
    <source>
        <dbReference type="ARBA" id="ARBA00022692"/>
    </source>
</evidence>
<protein>
    <recommendedName>
        <fullName evidence="8">DoxX family protein</fullName>
    </recommendedName>
</protein>
<gene>
    <name evidence="6" type="ORF">CTKZ_07360</name>
</gene>
<feature type="transmembrane region" description="Helical" evidence="5">
    <location>
        <begin position="112"/>
        <end position="128"/>
    </location>
</feature>
<proteinExistence type="predicted"/>